<dbReference type="AlphaFoldDB" id="A0A1W6N424"/>
<dbReference type="FunFam" id="3.30.70.270:FF:000001">
    <property type="entry name" value="Diguanylate cyclase domain protein"/>
    <property type="match status" value="1"/>
</dbReference>
<dbReference type="NCBIfam" id="TIGR00254">
    <property type="entry name" value="GGDEF"/>
    <property type="match status" value="1"/>
</dbReference>
<evidence type="ECO:0000313" key="5">
    <source>
        <dbReference type="EMBL" id="ARN84539.1"/>
    </source>
</evidence>
<feature type="domain" description="GGDEF" evidence="4">
    <location>
        <begin position="165"/>
        <end position="298"/>
    </location>
</feature>
<dbReference type="GO" id="GO:1902201">
    <property type="term" value="P:negative regulation of bacterial-type flagellum-dependent cell motility"/>
    <property type="evidence" value="ECO:0007669"/>
    <property type="project" value="TreeGrafter"/>
</dbReference>
<dbReference type="Pfam" id="PF00990">
    <property type="entry name" value="GGDEF"/>
    <property type="match status" value="1"/>
</dbReference>
<accession>A0A1W6N424</accession>
<dbReference type="EMBL" id="CP008743">
    <property type="protein sequence ID" value="ARN84539.1"/>
    <property type="molecule type" value="Genomic_DNA"/>
</dbReference>
<dbReference type="PANTHER" id="PTHR45138">
    <property type="entry name" value="REGULATORY COMPONENTS OF SENSORY TRANSDUCTION SYSTEM"/>
    <property type="match status" value="1"/>
</dbReference>
<dbReference type="NCBIfam" id="NF007380">
    <property type="entry name" value="PRK09894.1"/>
    <property type="match status" value="1"/>
</dbReference>
<dbReference type="PROSITE" id="PS50887">
    <property type="entry name" value="GGDEF"/>
    <property type="match status" value="1"/>
</dbReference>
<dbReference type="STRING" id="1414854.GQ61_03495"/>
<dbReference type="InterPro" id="IPR050469">
    <property type="entry name" value="Diguanylate_Cyclase"/>
</dbReference>
<dbReference type="InterPro" id="IPR029787">
    <property type="entry name" value="Nucleotide_cyclase"/>
</dbReference>
<dbReference type="PANTHER" id="PTHR45138:SF9">
    <property type="entry name" value="DIGUANYLATE CYCLASE DGCM-RELATED"/>
    <property type="match status" value="1"/>
</dbReference>
<dbReference type="Pfam" id="PF13682">
    <property type="entry name" value="CZB"/>
    <property type="match status" value="1"/>
</dbReference>
<dbReference type="GO" id="GO:0052621">
    <property type="term" value="F:diguanylate cyclase activity"/>
    <property type="evidence" value="ECO:0007669"/>
    <property type="project" value="UniProtKB-EC"/>
</dbReference>
<evidence type="ECO:0000313" key="6">
    <source>
        <dbReference type="Proteomes" id="UP000237351"/>
    </source>
</evidence>
<keyword evidence="3" id="KW-0175">Coiled coil</keyword>
<dbReference type="SMART" id="SM00267">
    <property type="entry name" value="GGDEF"/>
    <property type="match status" value="1"/>
</dbReference>
<dbReference type="Gene3D" id="1.20.120.30">
    <property type="entry name" value="Aspartate receptor, ligand-binding domain"/>
    <property type="match status" value="1"/>
</dbReference>
<proteinExistence type="predicted"/>
<dbReference type="InterPro" id="IPR025991">
    <property type="entry name" value="Chemoreceptor_zinc-bind_dom"/>
</dbReference>
<name>A0A1W6N424_9PROT</name>
<sequence length="302" mass="34766">MTAISLNFTREELQNILTHLDQALFNHIQWHKRIIRDLICRLPVNKGDIEQKAHQECLFGQWYTQDSPKKLQKHPGFVAIGEAHKQMHQVAARLLMSMNTKGGVESQDYDIFANVIERLQLEIASLKRELEFSLHTRDPLTEATNRIDMLPMLREIHALVKRSAQSCCLIMMDLDFFKKINDKYGHNAGDKVLIGLVHFVSKHLRSYDKLFRYGGEEFLLCMQHIDLQECYSRVDQLRKDISTLEIDIGRKTPATITASFGITLLDPHVSIEECIDRADKAMYAAKSAGRNNTKTWDPSMQA</sequence>
<dbReference type="KEGG" id="naf:GQ61_03495"/>
<evidence type="ECO:0000256" key="1">
    <source>
        <dbReference type="ARBA" id="ARBA00012528"/>
    </source>
</evidence>
<comment type="catalytic activity">
    <reaction evidence="2">
        <text>2 GTP = 3',3'-c-di-GMP + 2 diphosphate</text>
        <dbReference type="Rhea" id="RHEA:24898"/>
        <dbReference type="ChEBI" id="CHEBI:33019"/>
        <dbReference type="ChEBI" id="CHEBI:37565"/>
        <dbReference type="ChEBI" id="CHEBI:58805"/>
        <dbReference type="EC" id="2.7.7.65"/>
    </reaction>
</comment>
<organism evidence="5 6">
    <name type="scientific">Candidatus Nucleicultrix amoebiphila FS5</name>
    <dbReference type="NCBI Taxonomy" id="1414854"/>
    <lineage>
        <taxon>Bacteria</taxon>
        <taxon>Pseudomonadati</taxon>
        <taxon>Pseudomonadota</taxon>
        <taxon>Alphaproteobacteria</taxon>
        <taxon>Holosporales</taxon>
        <taxon>Candidatus Nucleicultricaceae</taxon>
        <taxon>Candidatus Nucleicultrix</taxon>
    </lineage>
</organism>
<dbReference type="Gene3D" id="3.30.70.270">
    <property type="match status" value="1"/>
</dbReference>
<keyword evidence="6" id="KW-1185">Reference proteome</keyword>
<evidence type="ECO:0000256" key="2">
    <source>
        <dbReference type="ARBA" id="ARBA00034247"/>
    </source>
</evidence>
<dbReference type="EC" id="2.7.7.65" evidence="1"/>
<protein>
    <recommendedName>
        <fullName evidence="1">diguanylate cyclase</fullName>
        <ecNumber evidence="1">2.7.7.65</ecNumber>
    </recommendedName>
</protein>
<dbReference type="GO" id="GO:0043709">
    <property type="term" value="P:cell adhesion involved in single-species biofilm formation"/>
    <property type="evidence" value="ECO:0007669"/>
    <property type="project" value="TreeGrafter"/>
</dbReference>
<evidence type="ECO:0000259" key="4">
    <source>
        <dbReference type="PROSITE" id="PS50887"/>
    </source>
</evidence>
<dbReference type="CDD" id="cd01949">
    <property type="entry name" value="GGDEF"/>
    <property type="match status" value="1"/>
</dbReference>
<reference evidence="5 6" key="1">
    <citation type="submission" date="2014-06" db="EMBL/GenBank/DDBJ databases">
        <title>The genome of the endonuclear symbiont Nucleicultrix amoebiphila.</title>
        <authorList>
            <person name="Schulz F."/>
            <person name="Horn M."/>
        </authorList>
    </citation>
    <scope>NUCLEOTIDE SEQUENCE [LARGE SCALE GENOMIC DNA]</scope>
    <source>
        <strain evidence="5 6">FS5</strain>
    </source>
</reference>
<dbReference type="InterPro" id="IPR000160">
    <property type="entry name" value="GGDEF_dom"/>
</dbReference>
<feature type="coiled-coil region" evidence="3">
    <location>
        <begin position="109"/>
        <end position="136"/>
    </location>
</feature>
<dbReference type="SUPFAM" id="SSF55073">
    <property type="entry name" value="Nucleotide cyclase"/>
    <property type="match status" value="1"/>
</dbReference>
<dbReference type="Proteomes" id="UP000237351">
    <property type="component" value="Chromosome"/>
</dbReference>
<dbReference type="InterPro" id="IPR043128">
    <property type="entry name" value="Rev_trsase/Diguanyl_cyclase"/>
</dbReference>
<dbReference type="GO" id="GO:0005886">
    <property type="term" value="C:plasma membrane"/>
    <property type="evidence" value="ECO:0007669"/>
    <property type="project" value="TreeGrafter"/>
</dbReference>
<evidence type="ECO:0000256" key="3">
    <source>
        <dbReference type="SAM" id="Coils"/>
    </source>
</evidence>
<gene>
    <name evidence="5" type="ORF">GQ61_03495</name>
</gene>